<dbReference type="PANTHER" id="PTHR47515:SF1">
    <property type="entry name" value="BLR2054 PROTEIN"/>
    <property type="match status" value="1"/>
</dbReference>
<evidence type="ECO:0000313" key="2">
    <source>
        <dbReference type="Proteomes" id="UP000623795"/>
    </source>
</evidence>
<sequence>MATQAQTTLSGRRACGLVGISRTVLHYRLSDRADTAALWGRLIELAAERRRFGYRRRETLANGRRIKILTIVDHFTKKAIEFAVDQGLGRVLIAAWRRDYNVAS</sequence>
<keyword evidence="2" id="KW-1185">Reference proteome</keyword>
<dbReference type="PANTHER" id="PTHR47515">
    <property type="entry name" value="LOW CALCIUM RESPONSE LOCUS PROTEIN T"/>
    <property type="match status" value="1"/>
</dbReference>
<proteinExistence type="predicted"/>
<reference evidence="1 2" key="1">
    <citation type="submission" date="2019-12" db="EMBL/GenBank/DDBJ databases">
        <title>Comparative genomics gives insights into the taxonomy of the Azoarcus-Aromatoleum group and reveals separate origins of nif in the plant-associated Azoarcus and non-plant-associated Aromatoleum sub-groups.</title>
        <authorList>
            <person name="Lafos M."/>
            <person name="Maluk M."/>
            <person name="Batista M."/>
            <person name="Junghare M."/>
            <person name="Carmona M."/>
            <person name="Faoro H."/>
            <person name="Cruz L.M."/>
            <person name="Battistoni F."/>
            <person name="De Souza E."/>
            <person name="Pedrosa F."/>
            <person name="Chen W.-M."/>
            <person name="Poole P.S."/>
            <person name="Dixon R.A."/>
            <person name="James E.K."/>
        </authorList>
    </citation>
    <scope>NUCLEOTIDE SEQUENCE [LARGE SCALE GENOMIC DNA]</scope>
    <source>
        <strain evidence="1 2">Td21</strain>
    </source>
</reference>
<dbReference type="EMBL" id="WTVN01000001">
    <property type="protein sequence ID" value="NMG42142.1"/>
    <property type="molecule type" value="Genomic_DNA"/>
</dbReference>
<evidence type="ECO:0000313" key="1">
    <source>
        <dbReference type="EMBL" id="NMG42142.1"/>
    </source>
</evidence>
<name>A0ABX1PTY1_9RHOO</name>
<gene>
    <name evidence="1" type="ORF">GPA22_00110</name>
</gene>
<protein>
    <recommendedName>
        <fullName evidence="3">Transposase</fullName>
    </recommendedName>
</protein>
<organism evidence="1 2">
    <name type="scientific">Aromatoleum toluvorans</name>
    <dbReference type="NCBI Taxonomy" id="92002"/>
    <lineage>
        <taxon>Bacteria</taxon>
        <taxon>Pseudomonadati</taxon>
        <taxon>Pseudomonadota</taxon>
        <taxon>Betaproteobacteria</taxon>
        <taxon>Rhodocyclales</taxon>
        <taxon>Rhodocyclaceae</taxon>
        <taxon>Aromatoleum</taxon>
    </lineage>
</organism>
<comment type="caution">
    <text evidence="1">The sequence shown here is derived from an EMBL/GenBank/DDBJ whole genome shotgun (WGS) entry which is preliminary data.</text>
</comment>
<accession>A0ABX1PTY1</accession>
<dbReference type="Proteomes" id="UP000623795">
    <property type="component" value="Unassembled WGS sequence"/>
</dbReference>
<evidence type="ECO:0008006" key="3">
    <source>
        <dbReference type="Google" id="ProtNLM"/>
    </source>
</evidence>